<dbReference type="SUPFAM" id="SSF53756">
    <property type="entry name" value="UDP-Glycosyltransferase/glycogen phosphorylase"/>
    <property type="match status" value="1"/>
</dbReference>
<dbReference type="InterPro" id="IPR001296">
    <property type="entry name" value="Glyco_trans_1"/>
</dbReference>
<evidence type="ECO:0000313" key="3">
    <source>
        <dbReference type="EMBL" id="MFC7294330.1"/>
    </source>
</evidence>
<evidence type="ECO:0000259" key="2">
    <source>
        <dbReference type="Pfam" id="PF13439"/>
    </source>
</evidence>
<dbReference type="Pfam" id="PF00534">
    <property type="entry name" value="Glycos_transf_1"/>
    <property type="match status" value="1"/>
</dbReference>
<dbReference type="PANTHER" id="PTHR12526">
    <property type="entry name" value="GLYCOSYLTRANSFERASE"/>
    <property type="match status" value="1"/>
</dbReference>
<dbReference type="GO" id="GO:0016757">
    <property type="term" value="F:glycosyltransferase activity"/>
    <property type="evidence" value="ECO:0007669"/>
    <property type="project" value="UniProtKB-KW"/>
</dbReference>
<dbReference type="EC" id="2.4.-.-" evidence="3"/>
<feature type="domain" description="Glycosyltransferase subfamily 4-like N-terminal" evidence="2">
    <location>
        <begin position="14"/>
        <end position="171"/>
    </location>
</feature>
<dbReference type="CDD" id="cd03801">
    <property type="entry name" value="GT4_PimA-like"/>
    <property type="match status" value="1"/>
</dbReference>
<comment type="caution">
    <text evidence="3">The sequence shown here is derived from an EMBL/GenBank/DDBJ whole genome shotgun (WGS) entry which is preliminary data.</text>
</comment>
<dbReference type="EMBL" id="JBHTBD010000001">
    <property type="protein sequence ID" value="MFC7294330.1"/>
    <property type="molecule type" value="Genomic_DNA"/>
</dbReference>
<proteinExistence type="predicted"/>
<dbReference type="Pfam" id="PF13439">
    <property type="entry name" value="Glyco_transf_4"/>
    <property type="match status" value="1"/>
</dbReference>
<accession>A0ABW2IUC6</accession>
<gene>
    <name evidence="3" type="ORF">ACFQQA_06305</name>
</gene>
<keyword evidence="3" id="KW-0808">Transferase</keyword>
<name>A0ABW2IUC6_9GAMM</name>
<protein>
    <submittedName>
        <fullName evidence="3">Glycosyltransferase family 4 protein</fullName>
        <ecNumber evidence="3">2.4.-.-</ecNumber>
    </submittedName>
</protein>
<dbReference type="PANTHER" id="PTHR12526:SF630">
    <property type="entry name" value="GLYCOSYLTRANSFERASE"/>
    <property type="match status" value="1"/>
</dbReference>
<feature type="domain" description="Glycosyl transferase family 1" evidence="1">
    <location>
        <begin position="183"/>
        <end position="332"/>
    </location>
</feature>
<evidence type="ECO:0000313" key="4">
    <source>
        <dbReference type="Proteomes" id="UP001596506"/>
    </source>
</evidence>
<evidence type="ECO:0000259" key="1">
    <source>
        <dbReference type="Pfam" id="PF00534"/>
    </source>
</evidence>
<organism evidence="3 4">
    <name type="scientific">Marinobacter aromaticivorans</name>
    <dbReference type="NCBI Taxonomy" id="1494078"/>
    <lineage>
        <taxon>Bacteria</taxon>
        <taxon>Pseudomonadati</taxon>
        <taxon>Pseudomonadota</taxon>
        <taxon>Gammaproteobacteria</taxon>
        <taxon>Pseudomonadales</taxon>
        <taxon>Marinobacteraceae</taxon>
        <taxon>Marinobacter</taxon>
    </lineage>
</organism>
<dbReference type="Gene3D" id="3.40.50.2000">
    <property type="entry name" value="Glycogen Phosphorylase B"/>
    <property type="match status" value="2"/>
</dbReference>
<keyword evidence="4" id="KW-1185">Reference proteome</keyword>
<dbReference type="Proteomes" id="UP001596506">
    <property type="component" value="Unassembled WGS sequence"/>
</dbReference>
<reference evidence="4" key="1">
    <citation type="journal article" date="2019" name="Int. J. Syst. Evol. Microbiol.">
        <title>The Global Catalogue of Microorganisms (GCM) 10K type strain sequencing project: providing services to taxonomists for standard genome sequencing and annotation.</title>
        <authorList>
            <consortium name="The Broad Institute Genomics Platform"/>
            <consortium name="The Broad Institute Genome Sequencing Center for Infectious Disease"/>
            <person name="Wu L."/>
            <person name="Ma J."/>
        </authorList>
    </citation>
    <scope>NUCLEOTIDE SEQUENCE [LARGE SCALE GENOMIC DNA]</scope>
    <source>
        <strain evidence="4">CCUG 60559</strain>
    </source>
</reference>
<dbReference type="RefSeq" id="WP_100688074.1">
    <property type="nucleotide sequence ID" value="NZ_JBHTBD010000001.1"/>
</dbReference>
<dbReference type="InterPro" id="IPR028098">
    <property type="entry name" value="Glyco_trans_4-like_N"/>
</dbReference>
<sequence>MTPTILHVIDTTGPGGAETVFLALAEGCIKQGYRSVALIRGPGWVEQQLKTRSIPYYIRDCKGSLNLRFLLEMRSIIRKEQVTHIQSHLLGSNVYTSILGLFTGLPVTATFHGHVDISPNERFRNAKLALIKLGARHVVSVTEDLKNTINQTTGSWCRLYPTVIPNGIDLSELEKLPIGAPASSDKPLTLGCLGNIRPAKNYALAIEFVQLLKSKGTNVMLRIAGDDTKSGAIELKKEVARLGLEENVEFLGFINDVPGFFGSIDVFLMTSSSEGHPLALTQALAAAKPILSTRNGVERVVPEHLLFLAHEHTAASLFAALEELLRSSETAAIAGASERLVAGRKFVKDNYSEDVMRQRYINLYEIGAA</sequence>
<keyword evidence="3" id="KW-0328">Glycosyltransferase</keyword>